<comment type="caution">
    <text evidence="1">The sequence shown here is derived from an EMBL/GenBank/DDBJ whole genome shotgun (WGS) entry which is preliminary data.</text>
</comment>
<dbReference type="AlphaFoldDB" id="A0AAN5MDC4"/>
<organism evidence="1 2">
    <name type="scientific">Morganella morganii</name>
    <name type="common">Proteus morganii</name>
    <dbReference type="NCBI Taxonomy" id="582"/>
    <lineage>
        <taxon>Bacteria</taxon>
        <taxon>Pseudomonadati</taxon>
        <taxon>Pseudomonadota</taxon>
        <taxon>Gammaproteobacteria</taxon>
        <taxon>Enterobacterales</taxon>
        <taxon>Morganellaceae</taxon>
        <taxon>Morganella</taxon>
    </lineage>
</organism>
<proteinExistence type="predicted"/>
<evidence type="ECO:0000313" key="2">
    <source>
        <dbReference type="Proteomes" id="UP000865968"/>
    </source>
</evidence>
<dbReference type="EMBL" id="DACSWI010000001">
    <property type="protein sequence ID" value="HAT3807290.1"/>
    <property type="molecule type" value="Genomic_DNA"/>
</dbReference>
<reference evidence="1" key="2">
    <citation type="submission" date="2020-10" db="EMBL/GenBank/DDBJ databases">
        <authorList>
            <consortium name="NCBI Pathogen Detection Project"/>
        </authorList>
    </citation>
    <scope>NUCLEOTIDE SEQUENCE</scope>
    <source>
        <strain evidence="1">Morganella morganii ARLG-3209</strain>
    </source>
</reference>
<reference evidence="1" key="1">
    <citation type="journal article" date="2018" name="Genome Biol.">
        <title>SKESA: strategic k-mer extension for scrupulous assemblies.</title>
        <authorList>
            <person name="Souvorov A."/>
            <person name="Agarwala R."/>
            <person name="Lipman D.J."/>
        </authorList>
    </citation>
    <scope>NUCLEOTIDE SEQUENCE</scope>
    <source>
        <strain evidence="1">Morganella morganii ARLG-3209</strain>
    </source>
</reference>
<sequence length="53" mass="5775">MAFIIFGAGVYCLFFSVIALSELVSNRKNGNVDTTRAMIALTFPWSCRAADGK</sequence>
<name>A0AAN5MDC4_MORMO</name>
<protein>
    <submittedName>
        <fullName evidence="1">Uncharacterized protein</fullName>
    </submittedName>
</protein>
<gene>
    <name evidence="1" type="ORF">I8608_000068</name>
</gene>
<accession>A0AAN5MDC4</accession>
<evidence type="ECO:0000313" key="1">
    <source>
        <dbReference type="EMBL" id="HAT3807290.1"/>
    </source>
</evidence>
<dbReference type="Proteomes" id="UP000865968">
    <property type="component" value="Unassembled WGS sequence"/>
</dbReference>